<dbReference type="InterPro" id="IPR002731">
    <property type="entry name" value="ATPase_BadF"/>
</dbReference>
<keyword evidence="2" id="KW-0808">Transferase</keyword>
<reference evidence="3" key="1">
    <citation type="journal article" date="2019" name="Int. J. Syst. Evol. Microbiol.">
        <title>The Global Catalogue of Microorganisms (GCM) 10K type strain sequencing project: providing services to taxonomists for standard genome sequencing and annotation.</title>
        <authorList>
            <consortium name="The Broad Institute Genomics Platform"/>
            <consortium name="The Broad Institute Genome Sequencing Center for Infectious Disease"/>
            <person name="Wu L."/>
            <person name="Ma J."/>
        </authorList>
    </citation>
    <scope>NUCLEOTIDE SEQUENCE [LARGE SCALE GENOMIC DNA]</scope>
    <source>
        <strain evidence="3">WLHS5</strain>
    </source>
</reference>
<evidence type="ECO:0000313" key="2">
    <source>
        <dbReference type="EMBL" id="MFC7341188.1"/>
    </source>
</evidence>
<dbReference type="EMBL" id="JBHTCJ010000003">
    <property type="protein sequence ID" value="MFC7341188.1"/>
    <property type="molecule type" value="Genomic_DNA"/>
</dbReference>
<dbReference type="CDD" id="cd24007">
    <property type="entry name" value="ASKHA_NBD_eukNAGK-like"/>
    <property type="match status" value="1"/>
</dbReference>
<gene>
    <name evidence="2" type="ORF">ACFQRI_07165</name>
</gene>
<name>A0ABW2LIJ3_9PSEU</name>
<keyword evidence="3" id="KW-1185">Reference proteome</keyword>
<comment type="caution">
    <text evidence="2">The sequence shown here is derived from an EMBL/GenBank/DDBJ whole genome shotgun (WGS) entry which is preliminary data.</text>
</comment>
<dbReference type="SUPFAM" id="SSF53067">
    <property type="entry name" value="Actin-like ATPase domain"/>
    <property type="match status" value="2"/>
</dbReference>
<dbReference type="PANTHER" id="PTHR43190">
    <property type="entry name" value="N-ACETYL-D-GLUCOSAMINE KINASE"/>
    <property type="match status" value="1"/>
</dbReference>
<dbReference type="Gene3D" id="3.30.420.40">
    <property type="match status" value="2"/>
</dbReference>
<dbReference type="Pfam" id="PF01869">
    <property type="entry name" value="BcrAD_BadFG"/>
    <property type="match status" value="1"/>
</dbReference>
<keyword evidence="2" id="KW-0418">Kinase</keyword>
<feature type="domain" description="ATPase BadF/BadG/BcrA/BcrD type" evidence="1">
    <location>
        <begin position="10"/>
        <end position="294"/>
    </location>
</feature>
<dbReference type="InterPro" id="IPR052519">
    <property type="entry name" value="Euk-type_GlcNAc_Kinase"/>
</dbReference>
<accession>A0ABW2LIJ3</accession>
<dbReference type="Proteomes" id="UP001596504">
    <property type="component" value="Unassembled WGS sequence"/>
</dbReference>
<dbReference type="PANTHER" id="PTHR43190:SF3">
    <property type="entry name" value="N-ACETYL-D-GLUCOSAMINE KINASE"/>
    <property type="match status" value="1"/>
</dbReference>
<evidence type="ECO:0000259" key="1">
    <source>
        <dbReference type="Pfam" id="PF01869"/>
    </source>
</evidence>
<dbReference type="InterPro" id="IPR043129">
    <property type="entry name" value="ATPase_NBD"/>
</dbReference>
<dbReference type="GO" id="GO:0016301">
    <property type="term" value="F:kinase activity"/>
    <property type="evidence" value="ECO:0007669"/>
    <property type="project" value="UniProtKB-KW"/>
</dbReference>
<organism evidence="2 3">
    <name type="scientific">Saccharopolyspora griseoalba</name>
    <dbReference type="NCBI Taxonomy" id="1431848"/>
    <lineage>
        <taxon>Bacteria</taxon>
        <taxon>Bacillati</taxon>
        <taxon>Actinomycetota</taxon>
        <taxon>Actinomycetes</taxon>
        <taxon>Pseudonocardiales</taxon>
        <taxon>Pseudonocardiaceae</taxon>
        <taxon>Saccharopolyspora</taxon>
    </lineage>
</organism>
<proteinExistence type="predicted"/>
<dbReference type="RefSeq" id="WP_380665798.1">
    <property type="nucleotide sequence ID" value="NZ_JBHTCJ010000003.1"/>
</dbReference>
<protein>
    <submittedName>
        <fullName evidence="2">N-acetylglucosamine kinase</fullName>
    </submittedName>
</protein>
<evidence type="ECO:0000313" key="3">
    <source>
        <dbReference type="Proteomes" id="UP001596504"/>
    </source>
</evidence>
<sequence>MRDDEAGLVLGLDVGGTSSRALVSDLAGRVLGTGVAGGGNPNSRPPGEAVGRMVEAAREALGELDPAAVRGCVVGMAGITKLADPDFRELFRAEWARLGLRCAVEAVGDGDVAFAAGTPEPDGVVLIAGTGAIAARVREHRTEASAGGWGWLLGDEGSAFWLGREAVRTTLRALDGGVRPTGLAAAVCERLGAHDRDSVITAANSGPPIRLAELAPLVTECPCEAAEDVVRRGARLLADTAEAAGPGDDPIVLAGSLLAPGNRIGEAVRAELRARGFADPRSAGSGAAGAAWLAALPHAPVPTAVHAALLGARGRVQP</sequence>